<evidence type="ECO:0000256" key="1">
    <source>
        <dbReference type="ARBA" id="ARBA00022737"/>
    </source>
</evidence>
<dbReference type="STRING" id="573321.SAMN04488505_101861"/>
<name>A0A1H7JU38_9BACT</name>
<evidence type="ECO:0000256" key="5">
    <source>
        <dbReference type="SAM" id="SignalP"/>
    </source>
</evidence>
<feature type="transmembrane region" description="Helical" evidence="4">
    <location>
        <begin position="134"/>
        <end position="155"/>
    </location>
</feature>
<keyword evidence="5" id="KW-0732">Signal</keyword>
<evidence type="ECO:0000256" key="2">
    <source>
        <dbReference type="ARBA" id="ARBA00022803"/>
    </source>
</evidence>
<dbReference type="PROSITE" id="PS50005">
    <property type="entry name" value="TPR"/>
    <property type="match status" value="1"/>
</dbReference>
<keyword evidence="4" id="KW-0812">Transmembrane</keyword>
<keyword evidence="8" id="KW-1185">Reference proteome</keyword>
<evidence type="ECO:0000313" key="8">
    <source>
        <dbReference type="Proteomes" id="UP000198984"/>
    </source>
</evidence>
<keyword evidence="4" id="KW-0472">Membrane</keyword>
<dbReference type="AlphaFoldDB" id="A0A1H7JU38"/>
<gene>
    <name evidence="7" type="ORF">SAMN04488505_101861</name>
</gene>
<dbReference type="SMART" id="SM00028">
    <property type="entry name" value="TPR"/>
    <property type="match status" value="2"/>
</dbReference>
<dbReference type="SUPFAM" id="SSF48452">
    <property type="entry name" value="TPR-like"/>
    <property type="match status" value="1"/>
</dbReference>
<dbReference type="Pfam" id="PF08239">
    <property type="entry name" value="SH3_3"/>
    <property type="match status" value="1"/>
</dbReference>
<feature type="repeat" description="TPR" evidence="3">
    <location>
        <begin position="59"/>
        <end position="92"/>
    </location>
</feature>
<evidence type="ECO:0000256" key="3">
    <source>
        <dbReference type="PROSITE-ProRule" id="PRU00339"/>
    </source>
</evidence>
<feature type="transmembrane region" description="Helical" evidence="4">
    <location>
        <begin position="162"/>
        <end position="185"/>
    </location>
</feature>
<dbReference type="Gene3D" id="1.25.40.10">
    <property type="entry name" value="Tetratricopeptide repeat domain"/>
    <property type="match status" value="1"/>
</dbReference>
<sequence>MRPVRYIILLLLLGYNTLQAQDLTPQQRFEKANTLYQQNKYTEAAGIYQQLINEGYPLEDLYFNAGNAYYKSNRTGQAIYNYEKALQLNPYNESVIHNLDLANQRVQGFTDELPLLFFQKWWQQWEHLHTPNGWAVGSLVLFWLLIGGVLAYLLAARFNNRIVRMGVSVIGVVFVAYLFMAIYTYSSLHSHHTGIVMNSGIKAKAAPDQNGKDLFELNEGMKVQVLDATADYCKVQLADGKTGWIACDEVKRL</sequence>
<dbReference type="InterPro" id="IPR003646">
    <property type="entry name" value="SH3-like_bac-type"/>
</dbReference>
<dbReference type="Proteomes" id="UP000198984">
    <property type="component" value="Unassembled WGS sequence"/>
</dbReference>
<feature type="domain" description="SH3b" evidence="6">
    <location>
        <begin position="205"/>
        <end position="246"/>
    </location>
</feature>
<feature type="signal peptide" evidence="5">
    <location>
        <begin position="1"/>
        <end position="20"/>
    </location>
</feature>
<dbReference type="RefSeq" id="WP_089906882.1">
    <property type="nucleotide sequence ID" value="NZ_FOBB01000001.1"/>
</dbReference>
<evidence type="ECO:0000256" key="4">
    <source>
        <dbReference type="SAM" id="Phobius"/>
    </source>
</evidence>
<feature type="chain" id="PRO_5011605119" evidence="5">
    <location>
        <begin position="21"/>
        <end position="253"/>
    </location>
</feature>
<organism evidence="7 8">
    <name type="scientific">Chitinophaga rupis</name>
    <dbReference type="NCBI Taxonomy" id="573321"/>
    <lineage>
        <taxon>Bacteria</taxon>
        <taxon>Pseudomonadati</taxon>
        <taxon>Bacteroidota</taxon>
        <taxon>Chitinophagia</taxon>
        <taxon>Chitinophagales</taxon>
        <taxon>Chitinophagaceae</taxon>
        <taxon>Chitinophaga</taxon>
    </lineage>
</organism>
<dbReference type="Gene3D" id="2.30.30.40">
    <property type="entry name" value="SH3 Domains"/>
    <property type="match status" value="1"/>
</dbReference>
<dbReference type="InterPro" id="IPR013105">
    <property type="entry name" value="TPR_2"/>
</dbReference>
<accession>A0A1H7JU38</accession>
<dbReference type="EMBL" id="FOBB01000001">
    <property type="protein sequence ID" value="SEK77257.1"/>
    <property type="molecule type" value="Genomic_DNA"/>
</dbReference>
<dbReference type="InterPro" id="IPR011990">
    <property type="entry name" value="TPR-like_helical_dom_sf"/>
</dbReference>
<dbReference type="InterPro" id="IPR019734">
    <property type="entry name" value="TPR_rpt"/>
</dbReference>
<evidence type="ECO:0000313" key="7">
    <source>
        <dbReference type="EMBL" id="SEK77257.1"/>
    </source>
</evidence>
<evidence type="ECO:0000259" key="6">
    <source>
        <dbReference type="Pfam" id="PF08239"/>
    </source>
</evidence>
<keyword evidence="4" id="KW-1133">Transmembrane helix</keyword>
<reference evidence="7 8" key="1">
    <citation type="submission" date="2016-10" db="EMBL/GenBank/DDBJ databases">
        <authorList>
            <person name="de Groot N.N."/>
        </authorList>
    </citation>
    <scope>NUCLEOTIDE SEQUENCE [LARGE SCALE GENOMIC DNA]</scope>
    <source>
        <strain evidence="7 8">DSM 21039</strain>
    </source>
</reference>
<dbReference type="Pfam" id="PF07719">
    <property type="entry name" value="TPR_2"/>
    <property type="match status" value="1"/>
</dbReference>
<proteinExistence type="predicted"/>
<dbReference type="PROSITE" id="PS50293">
    <property type="entry name" value="TPR_REGION"/>
    <property type="match status" value="1"/>
</dbReference>
<keyword evidence="1" id="KW-0677">Repeat</keyword>
<dbReference type="OrthoDB" id="9776208at2"/>
<protein>
    <submittedName>
        <fullName evidence="7">SH3 domain-containing protein</fullName>
    </submittedName>
</protein>
<keyword evidence="2 3" id="KW-0802">TPR repeat</keyword>